<dbReference type="PANTHER" id="PTHR12649:SF11">
    <property type="entry name" value="PEPTIDYL-TRNA HYDROLASE 2, MITOCHONDRIAL"/>
    <property type="match status" value="1"/>
</dbReference>
<gene>
    <name evidence="5" type="primary">pth2</name>
    <name evidence="5" type="ORF">KFZ73_14350</name>
</gene>
<evidence type="ECO:0000256" key="2">
    <source>
        <dbReference type="ARBA" id="ARBA00022801"/>
    </source>
</evidence>
<keyword evidence="2 5" id="KW-0378">Hydrolase</keyword>
<dbReference type="SUPFAM" id="SSF102462">
    <property type="entry name" value="Peptidyl-tRNA hydrolase II"/>
    <property type="match status" value="1"/>
</dbReference>
<dbReference type="Pfam" id="PF01981">
    <property type="entry name" value="PTH2"/>
    <property type="match status" value="1"/>
</dbReference>
<dbReference type="NCBIfam" id="TIGR00283">
    <property type="entry name" value="arch_pth2"/>
    <property type="match status" value="1"/>
</dbReference>
<comment type="caution">
    <text evidence="5">The sequence shown here is derived from an EMBL/GenBank/DDBJ whole genome shotgun (WGS) entry which is preliminary data.</text>
</comment>
<organism evidence="5 6">
    <name type="scientific">Tsukamurella paurometabola</name>
    <name type="common">Corynebacterium paurometabolum</name>
    <dbReference type="NCBI Taxonomy" id="2061"/>
    <lineage>
        <taxon>Bacteria</taxon>
        <taxon>Bacillati</taxon>
        <taxon>Actinomycetota</taxon>
        <taxon>Actinomycetes</taxon>
        <taxon>Mycobacteriales</taxon>
        <taxon>Tsukamurellaceae</taxon>
        <taxon>Tsukamurella</taxon>
    </lineage>
</organism>
<evidence type="ECO:0000256" key="4">
    <source>
        <dbReference type="ARBA" id="ARBA00048707"/>
    </source>
</evidence>
<keyword evidence="6" id="KW-1185">Reference proteome</keyword>
<dbReference type="PANTHER" id="PTHR12649">
    <property type="entry name" value="PEPTIDYL-TRNA HYDROLASE 2"/>
    <property type="match status" value="1"/>
</dbReference>
<dbReference type="InterPro" id="IPR002833">
    <property type="entry name" value="PTH2"/>
</dbReference>
<comment type="similarity">
    <text evidence="3">Belongs to the PTH2 family.</text>
</comment>
<dbReference type="EMBL" id="JAGXOE010000034">
    <property type="protein sequence ID" value="MBS4102415.1"/>
    <property type="molecule type" value="Genomic_DNA"/>
</dbReference>
<dbReference type="Proteomes" id="UP000676853">
    <property type="component" value="Unassembled WGS sequence"/>
</dbReference>
<evidence type="ECO:0000256" key="1">
    <source>
        <dbReference type="ARBA" id="ARBA00013260"/>
    </source>
</evidence>
<sequence length="114" mass="12511">MKQIIVMRKDLSMRAGKMVAQGAHASMKATLANQNDPRVQQWLSEAFTKVCVRVDSLEELRDVQARAVEAGLIVAEIEDNGLTEFHGEKTVTCCAIGPDTHDALAPVTEHLKLL</sequence>
<evidence type="ECO:0000313" key="5">
    <source>
        <dbReference type="EMBL" id="MBS4102415.1"/>
    </source>
</evidence>
<proteinExistence type="inferred from homology"/>
<dbReference type="GO" id="GO:0004045">
    <property type="term" value="F:peptidyl-tRNA hydrolase activity"/>
    <property type="evidence" value="ECO:0007669"/>
    <property type="project" value="UniProtKB-EC"/>
</dbReference>
<dbReference type="RefSeq" id="WP_212554133.1">
    <property type="nucleotide sequence ID" value="NZ_JAGXOE010000034.1"/>
</dbReference>
<dbReference type="EC" id="3.1.1.29" evidence="1"/>
<comment type="catalytic activity">
    <reaction evidence="4">
        <text>an N-acyl-L-alpha-aminoacyl-tRNA + H2O = an N-acyl-L-amino acid + a tRNA + H(+)</text>
        <dbReference type="Rhea" id="RHEA:54448"/>
        <dbReference type="Rhea" id="RHEA-COMP:10123"/>
        <dbReference type="Rhea" id="RHEA-COMP:13883"/>
        <dbReference type="ChEBI" id="CHEBI:15377"/>
        <dbReference type="ChEBI" id="CHEBI:15378"/>
        <dbReference type="ChEBI" id="CHEBI:59874"/>
        <dbReference type="ChEBI" id="CHEBI:78442"/>
        <dbReference type="ChEBI" id="CHEBI:138191"/>
        <dbReference type="EC" id="3.1.1.29"/>
    </reaction>
</comment>
<dbReference type="InterPro" id="IPR023476">
    <property type="entry name" value="Pep_tRNA_hydro_II_dom_sf"/>
</dbReference>
<protein>
    <recommendedName>
        <fullName evidence="1">peptidyl-tRNA hydrolase</fullName>
        <ecNumber evidence="1">3.1.1.29</ecNumber>
    </recommendedName>
</protein>
<name>A0ABS5NEG1_TSUPA</name>
<dbReference type="Gene3D" id="3.40.1490.10">
    <property type="entry name" value="Bit1"/>
    <property type="match status" value="1"/>
</dbReference>
<reference evidence="5 6" key="1">
    <citation type="submission" date="2021-04" db="EMBL/GenBank/DDBJ databases">
        <title>Whole genome sequence analysis of a thiophenic sulfur metabolizing bacteria.</title>
        <authorList>
            <person name="Akhtar N."/>
            <person name="Akram J."/>
            <person name="Aslam A."/>
        </authorList>
    </citation>
    <scope>NUCLEOTIDE SEQUENCE [LARGE SCALE GENOMIC DNA]</scope>
    <source>
        <strain evidence="5 6">3OW</strain>
    </source>
</reference>
<evidence type="ECO:0000313" key="6">
    <source>
        <dbReference type="Proteomes" id="UP000676853"/>
    </source>
</evidence>
<evidence type="ECO:0000256" key="3">
    <source>
        <dbReference type="ARBA" id="ARBA00038050"/>
    </source>
</evidence>
<accession>A0ABS5NEG1</accession>
<dbReference type="CDD" id="cd02407">
    <property type="entry name" value="PTH2_family"/>
    <property type="match status" value="1"/>
</dbReference>